<dbReference type="OrthoDB" id="68581at2759"/>
<evidence type="ECO:0000259" key="9">
    <source>
        <dbReference type="Pfam" id="PF10277"/>
    </source>
</evidence>
<gene>
    <name evidence="10" type="ORF">T265_12003</name>
</gene>
<dbReference type="EMBL" id="KL597330">
    <property type="protein sequence ID" value="KER19105.1"/>
    <property type="molecule type" value="Genomic_DNA"/>
</dbReference>
<feature type="transmembrane region" description="Helical" evidence="8">
    <location>
        <begin position="199"/>
        <end position="218"/>
    </location>
</feature>
<organism evidence="10 11">
    <name type="scientific">Opisthorchis viverrini</name>
    <name type="common">Southeast Asian liver fluke</name>
    <dbReference type="NCBI Taxonomy" id="6198"/>
    <lineage>
        <taxon>Eukaryota</taxon>
        <taxon>Metazoa</taxon>
        <taxon>Spiralia</taxon>
        <taxon>Lophotrochozoa</taxon>
        <taxon>Platyhelminthes</taxon>
        <taxon>Trematoda</taxon>
        <taxon>Digenea</taxon>
        <taxon>Opisthorchiida</taxon>
        <taxon>Opisthorchiata</taxon>
        <taxon>Opisthorchiidae</taxon>
        <taxon>Opisthorchis</taxon>
    </lineage>
</organism>
<keyword evidence="6" id="KW-0333">Golgi apparatus</keyword>
<dbReference type="PANTHER" id="PTHR12892:SF11">
    <property type="entry name" value="POST-GPI ATTACHMENT TO PROTEINS FACTOR 2"/>
    <property type="match status" value="1"/>
</dbReference>
<dbReference type="GO" id="GO:0000139">
    <property type="term" value="C:Golgi membrane"/>
    <property type="evidence" value="ECO:0007669"/>
    <property type="project" value="UniProtKB-SubCell"/>
</dbReference>
<keyword evidence="11" id="KW-1185">Reference proteome</keyword>
<evidence type="ECO:0000256" key="1">
    <source>
        <dbReference type="ARBA" id="ARBA00004653"/>
    </source>
</evidence>
<feature type="transmembrane region" description="Helical" evidence="8">
    <location>
        <begin position="160"/>
        <end position="179"/>
    </location>
</feature>
<dbReference type="KEGG" id="ovi:T265_12003"/>
<reference evidence="10 11" key="1">
    <citation type="submission" date="2013-11" db="EMBL/GenBank/DDBJ databases">
        <title>Opisthorchis viverrini - life in the bile duct.</title>
        <authorList>
            <person name="Young N.D."/>
            <person name="Nagarajan N."/>
            <person name="Lin S.J."/>
            <person name="Korhonen P.K."/>
            <person name="Jex A.R."/>
            <person name="Hall R.S."/>
            <person name="Safavi-Hemami H."/>
            <person name="Kaewkong W."/>
            <person name="Bertrand D."/>
            <person name="Gao S."/>
            <person name="Seet Q."/>
            <person name="Wongkham S."/>
            <person name="Teh B.T."/>
            <person name="Wongkham C."/>
            <person name="Intapan P.M."/>
            <person name="Maleewong W."/>
            <person name="Yang X."/>
            <person name="Hu M."/>
            <person name="Wang Z."/>
            <person name="Hofmann A."/>
            <person name="Sternberg P.W."/>
            <person name="Tan P."/>
            <person name="Wang J."/>
            <person name="Gasser R.B."/>
        </authorList>
    </citation>
    <scope>NUCLEOTIDE SEQUENCE [LARGE SCALE GENOMIC DNA]</scope>
</reference>
<dbReference type="GO" id="GO:0005789">
    <property type="term" value="C:endoplasmic reticulum membrane"/>
    <property type="evidence" value="ECO:0007669"/>
    <property type="project" value="TreeGrafter"/>
</dbReference>
<feature type="domain" description="CWH43-like N-terminal" evidence="9">
    <location>
        <begin position="43"/>
        <end position="244"/>
    </location>
</feature>
<name>A0A074Z7C3_OPIVI</name>
<sequence length="291" mass="32759">MSFDISGSLNLTGFTTRRIIFIALSTVEILFLSLLSLFPSATLYVIALILCVALCLSTGACLGTDCTDVNFLPSLSAAISDEQPQRSIWMCFICISSSIRILLLFPVSRVYRRLCHTLGGAHLDWMVTPIFSLSTVEILFLSLLSLFPSATLYEAHRNCLAIFVFSSVMFMGFDTCLFIRMAQHSKNRTTVSEARRKSWLFASYLLLLTIIAAFYYVHTTYCPPYVYSLFSFFEYVAIVINVLYQYYANCLVGAVPMGVLLEHLSCSDKKTDRIDLAYFFNQQSSLATIQN</sequence>
<evidence type="ECO:0000256" key="7">
    <source>
        <dbReference type="ARBA" id="ARBA00023136"/>
    </source>
</evidence>
<dbReference type="RefSeq" id="XP_009177145.1">
    <property type="nucleotide sequence ID" value="XM_009178881.1"/>
</dbReference>
<evidence type="ECO:0000313" key="10">
    <source>
        <dbReference type="EMBL" id="KER19105.1"/>
    </source>
</evidence>
<keyword evidence="7 8" id="KW-0472">Membrane</keyword>
<dbReference type="AlphaFoldDB" id="A0A074Z7C3"/>
<evidence type="ECO:0000313" key="11">
    <source>
        <dbReference type="Proteomes" id="UP000054324"/>
    </source>
</evidence>
<dbReference type="InterPro" id="IPR019402">
    <property type="entry name" value="CWH43_N"/>
</dbReference>
<dbReference type="InterPro" id="IPR039545">
    <property type="entry name" value="PGAP2"/>
</dbReference>
<keyword evidence="5 8" id="KW-1133">Transmembrane helix</keyword>
<feature type="transmembrane region" description="Helical" evidence="8">
    <location>
        <begin position="45"/>
        <end position="67"/>
    </location>
</feature>
<dbReference type="Pfam" id="PF10277">
    <property type="entry name" value="Frag1"/>
    <property type="match status" value="1"/>
</dbReference>
<comment type="subcellular location">
    <subcellularLocation>
        <location evidence="1">Golgi apparatus membrane</location>
        <topology evidence="1">Multi-pass membrane protein</topology>
    </subcellularLocation>
</comment>
<feature type="transmembrane region" description="Helical" evidence="8">
    <location>
        <begin position="87"/>
        <end position="105"/>
    </location>
</feature>
<evidence type="ECO:0000256" key="5">
    <source>
        <dbReference type="ARBA" id="ARBA00022989"/>
    </source>
</evidence>
<dbReference type="STRING" id="6198.A0A074Z7C3"/>
<feature type="transmembrane region" description="Helical" evidence="8">
    <location>
        <begin position="224"/>
        <end position="244"/>
    </location>
</feature>
<accession>A0A074Z7C3</accession>
<evidence type="ECO:0000256" key="4">
    <source>
        <dbReference type="ARBA" id="ARBA00022692"/>
    </source>
</evidence>
<keyword evidence="4 8" id="KW-0812">Transmembrane</keyword>
<dbReference type="GeneID" id="20326171"/>
<proteinExistence type="inferred from homology"/>
<evidence type="ECO:0000256" key="8">
    <source>
        <dbReference type="SAM" id="Phobius"/>
    </source>
</evidence>
<keyword evidence="3" id="KW-0337">GPI-anchor biosynthesis</keyword>
<feature type="transmembrane region" description="Helical" evidence="8">
    <location>
        <begin position="126"/>
        <end position="148"/>
    </location>
</feature>
<dbReference type="PANTHER" id="PTHR12892">
    <property type="entry name" value="FGF RECEPTOR ACTIVATING PROTEIN 1"/>
    <property type="match status" value="1"/>
</dbReference>
<dbReference type="Proteomes" id="UP000054324">
    <property type="component" value="Unassembled WGS sequence"/>
</dbReference>
<evidence type="ECO:0000256" key="6">
    <source>
        <dbReference type="ARBA" id="ARBA00023034"/>
    </source>
</evidence>
<dbReference type="CTD" id="20326171"/>
<protein>
    <recommendedName>
        <fullName evidence="9">CWH43-like N-terminal domain-containing protein</fullName>
    </recommendedName>
</protein>
<dbReference type="GO" id="GO:0006506">
    <property type="term" value="P:GPI anchor biosynthetic process"/>
    <property type="evidence" value="ECO:0007669"/>
    <property type="project" value="UniProtKB-KW"/>
</dbReference>
<evidence type="ECO:0000256" key="2">
    <source>
        <dbReference type="ARBA" id="ARBA00007414"/>
    </source>
</evidence>
<comment type="similarity">
    <text evidence="2">Belongs to the PGAP2 family.</text>
</comment>
<feature type="transmembrane region" description="Helical" evidence="8">
    <location>
        <begin position="20"/>
        <end position="38"/>
    </location>
</feature>
<evidence type="ECO:0000256" key="3">
    <source>
        <dbReference type="ARBA" id="ARBA00022502"/>
    </source>
</evidence>